<feature type="region of interest" description="Disordered" evidence="7">
    <location>
        <begin position="287"/>
        <end position="353"/>
    </location>
</feature>
<feature type="region of interest" description="Disordered" evidence="7">
    <location>
        <begin position="47"/>
        <end position="67"/>
    </location>
</feature>
<dbReference type="InterPro" id="IPR010994">
    <property type="entry name" value="RuvA_2-like"/>
</dbReference>
<dbReference type="Pfam" id="PF03834">
    <property type="entry name" value="Rad10"/>
    <property type="match status" value="1"/>
</dbReference>
<evidence type="ECO:0000256" key="7">
    <source>
        <dbReference type="SAM" id="MobiDB-lite"/>
    </source>
</evidence>
<protein>
    <submittedName>
        <fullName evidence="9">Restriction endonuclease type II-like protein</fullName>
    </submittedName>
</protein>
<comment type="caution">
    <text evidence="9">The sequence shown here is derived from an EMBL/GenBank/DDBJ whole genome shotgun (WGS) entry which is preliminary data.</text>
</comment>
<evidence type="ECO:0000256" key="3">
    <source>
        <dbReference type="ARBA" id="ARBA00022763"/>
    </source>
</evidence>
<feature type="compositionally biased region" description="Polar residues" evidence="7">
    <location>
        <begin position="55"/>
        <end position="66"/>
    </location>
</feature>
<keyword evidence="3" id="KW-0227">DNA damage</keyword>
<dbReference type="SUPFAM" id="SSF47781">
    <property type="entry name" value="RuvA domain 2-like"/>
    <property type="match status" value="1"/>
</dbReference>
<dbReference type="Gene3D" id="3.40.50.10130">
    <property type="match status" value="1"/>
</dbReference>
<evidence type="ECO:0000256" key="5">
    <source>
        <dbReference type="ARBA" id="ARBA00023204"/>
    </source>
</evidence>
<feature type="domain" description="ERCC1-like central" evidence="8">
    <location>
        <begin position="82"/>
        <end position="194"/>
    </location>
</feature>
<dbReference type="GO" id="GO:0000110">
    <property type="term" value="C:nucleotide-excision repair factor 1 complex"/>
    <property type="evidence" value="ECO:0007669"/>
    <property type="project" value="TreeGrafter"/>
</dbReference>
<dbReference type="RefSeq" id="XP_056041373.1">
    <property type="nucleotide sequence ID" value="XM_056188496.1"/>
</dbReference>
<evidence type="ECO:0000256" key="6">
    <source>
        <dbReference type="ARBA" id="ARBA00023242"/>
    </source>
</evidence>
<dbReference type="GO" id="GO:0006302">
    <property type="term" value="P:double-strand break repair"/>
    <property type="evidence" value="ECO:0007669"/>
    <property type="project" value="UniProtKB-ARBA"/>
</dbReference>
<dbReference type="PANTHER" id="PTHR12749">
    <property type="entry name" value="EXCISION REPAIR CROSS-COMPLEMENTING 1 ERCC1"/>
    <property type="match status" value="1"/>
</dbReference>
<evidence type="ECO:0000313" key="9">
    <source>
        <dbReference type="EMBL" id="KAJ8097923.1"/>
    </source>
</evidence>
<dbReference type="GO" id="GO:0003697">
    <property type="term" value="F:single-stranded DNA binding"/>
    <property type="evidence" value="ECO:0007669"/>
    <property type="project" value="TreeGrafter"/>
</dbReference>
<dbReference type="Gene3D" id="1.10.150.20">
    <property type="entry name" value="5' to 3' exonuclease, C-terminal subdomain"/>
    <property type="match status" value="1"/>
</dbReference>
<reference evidence="9" key="1">
    <citation type="submission" date="2023-03" db="EMBL/GenBank/DDBJ databases">
        <title>Near-Complete genome sequence of Lipomyces tetrasporous NRRL Y-64009, an oleaginous yeast capable of growing on lignocellulosic hydrolysates.</title>
        <authorList>
            <consortium name="Lawrence Berkeley National Laboratory"/>
            <person name="Jagtap S.S."/>
            <person name="Liu J.-J."/>
            <person name="Walukiewicz H.E."/>
            <person name="Pangilinan J."/>
            <person name="Lipzen A."/>
            <person name="Ahrendt S."/>
            <person name="Koriabine M."/>
            <person name="Cobaugh K."/>
            <person name="Salamov A."/>
            <person name="Yoshinaga Y."/>
            <person name="Ng V."/>
            <person name="Daum C."/>
            <person name="Grigoriev I.V."/>
            <person name="Slininger P.J."/>
            <person name="Dien B.S."/>
            <person name="Jin Y.-S."/>
            <person name="Rao C.V."/>
        </authorList>
    </citation>
    <scope>NUCLEOTIDE SEQUENCE</scope>
    <source>
        <strain evidence="9">NRRL Y-64009</strain>
    </source>
</reference>
<dbReference type="GeneID" id="80883662"/>
<dbReference type="EMBL" id="JARPMG010000010">
    <property type="protein sequence ID" value="KAJ8097923.1"/>
    <property type="molecule type" value="Genomic_DNA"/>
</dbReference>
<dbReference type="GO" id="GO:0003684">
    <property type="term" value="F:damaged DNA binding"/>
    <property type="evidence" value="ECO:0007669"/>
    <property type="project" value="InterPro"/>
</dbReference>
<keyword evidence="4" id="KW-0238">DNA-binding</keyword>
<accession>A0AAD7QMR3</accession>
<keyword evidence="5" id="KW-0234">DNA repair</keyword>
<evidence type="ECO:0000256" key="4">
    <source>
        <dbReference type="ARBA" id="ARBA00023125"/>
    </source>
</evidence>
<name>A0AAD7QMR3_9ASCO</name>
<dbReference type="InterPro" id="IPR011335">
    <property type="entry name" value="Restrct_endonuc-II-like"/>
</dbReference>
<dbReference type="Proteomes" id="UP001217417">
    <property type="component" value="Unassembled WGS sequence"/>
</dbReference>
<dbReference type="GO" id="GO:0006312">
    <property type="term" value="P:mitotic recombination"/>
    <property type="evidence" value="ECO:0007669"/>
    <property type="project" value="TreeGrafter"/>
</dbReference>
<dbReference type="AlphaFoldDB" id="A0AAD7QMR3"/>
<dbReference type="PANTHER" id="PTHR12749:SF0">
    <property type="entry name" value="DNA EXCISION REPAIR PROTEIN ERCC-1"/>
    <property type="match status" value="1"/>
</dbReference>
<sequence>MDDFSFDDIDLQALDRIEQQARPTSNLRPPSIASGLPAAAPIAAAAQPLPRAGQSRNPSGRATALQQPVPRKIANASSSLGTIVVSPRQKGNPVLNYIRNVPWEYGDIVPDYMVDPSIAILFLSLKYHRLHPEYIYNRITKMAKNYRARILLIVVDIENHAESIKELTKTGVVNNLVVILSWSAQEAGHYISLFGALKSAPPTAIQASQKEDYSVRIVDALTSIRGVNKNDAASLISTFGSLKNAVNDGGRTVSNIGGWGDAKVRRFRVAITEPFVVRRKVISRVSKSFQQNSSANKGKLPARPVLPSNNAMEAPKADDGTLIAADESSSLNSRQTEPSSSRSRENENEIPVSFSGVMAELAKLRNAHGS</sequence>
<dbReference type="GO" id="GO:0070522">
    <property type="term" value="C:ERCC4-ERCC1 complex"/>
    <property type="evidence" value="ECO:0007669"/>
    <property type="project" value="TreeGrafter"/>
</dbReference>
<feature type="compositionally biased region" description="Polar residues" evidence="7">
    <location>
        <begin position="327"/>
        <end position="336"/>
    </location>
</feature>
<gene>
    <name evidence="9" type="ORF">POJ06DRAFT_260484</name>
</gene>
<dbReference type="GO" id="GO:0070914">
    <property type="term" value="P:UV-damage excision repair"/>
    <property type="evidence" value="ECO:0007669"/>
    <property type="project" value="TreeGrafter"/>
</dbReference>
<dbReference type="FunFam" id="3.40.50.10130:FF:000001">
    <property type="entry name" value="DNA excision repair protein ERCC-1"/>
    <property type="match status" value="1"/>
</dbReference>
<dbReference type="GO" id="GO:0004519">
    <property type="term" value="F:endonuclease activity"/>
    <property type="evidence" value="ECO:0007669"/>
    <property type="project" value="UniProtKB-KW"/>
</dbReference>
<keyword evidence="9" id="KW-0540">Nuclease</keyword>
<dbReference type="SUPFAM" id="SSF52980">
    <property type="entry name" value="Restriction endonuclease-like"/>
    <property type="match status" value="1"/>
</dbReference>
<dbReference type="InterPro" id="IPR047260">
    <property type="entry name" value="ERCC1-like_central_dom"/>
</dbReference>
<comment type="subcellular location">
    <subcellularLocation>
        <location evidence="1">Nucleus</location>
    </subcellularLocation>
</comment>
<evidence type="ECO:0000256" key="1">
    <source>
        <dbReference type="ARBA" id="ARBA00004123"/>
    </source>
</evidence>
<dbReference type="CDD" id="cd22325">
    <property type="entry name" value="ERCC1_C-like"/>
    <property type="match status" value="1"/>
</dbReference>
<keyword evidence="9" id="KW-0378">Hydrolase</keyword>
<proteinExistence type="inferred from homology"/>
<keyword evidence="9" id="KW-0255">Endonuclease</keyword>
<evidence type="ECO:0000313" key="10">
    <source>
        <dbReference type="Proteomes" id="UP001217417"/>
    </source>
</evidence>
<keyword evidence="6" id="KW-0539">Nucleus</keyword>
<dbReference type="InterPro" id="IPR004579">
    <property type="entry name" value="ERCC1/RAD10/SWI10"/>
</dbReference>
<dbReference type="NCBIfam" id="TIGR00597">
    <property type="entry name" value="rad10"/>
    <property type="match status" value="1"/>
</dbReference>
<evidence type="ECO:0000256" key="2">
    <source>
        <dbReference type="ARBA" id="ARBA00008283"/>
    </source>
</evidence>
<evidence type="ECO:0000259" key="8">
    <source>
        <dbReference type="Pfam" id="PF03834"/>
    </source>
</evidence>
<comment type="similarity">
    <text evidence="2">Belongs to the ERCC1/RAD10/SWI10 family.</text>
</comment>
<keyword evidence="10" id="KW-1185">Reference proteome</keyword>
<organism evidence="9 10">
    <name type="scientific">Lipomyces tetrasporus</name>
    <dbReference type="NCBI Taxonomy" id="54092"/>
    <lineage>
        <taxon>Eukaryota</taxon>
        <taxon>Fungi</taxon>
        <taxon>Dikarya</taxon>
        <taxon>Ascomycota</taxon>
        <taxon>Saccharomycotina</taxon>
        <taxon>Lipomycetes</taxon>
        <taxon>Lipomycetales</taxon>
        <taxon>Lipomycetaceae</taxon>
        <taxon>Lipomyces</taxon>
    </lineage>
</organism>